<dbReference type="PIRSF" id="PIRSF000728">
    <property type="entry name" value="NAGK"/>
    <property type="match status" value="1"/>
</dbReference>
<keyword evidence="4 9" id="KW-0028">Amino-acid biosynthesis</keyword>
<dbReference type="UniPathway" id="UPA00068">
    <property type="reaction ID" value="UER00107"/>
</dbReference>
<feature type="binding site" evidence="9">
    <location>
        <begin position="60"/>
        <end position="61"/>
    </location>
    <ligand>
        <name>substrate</name>
    </ligand>
</feature>
<dbReference type="PRINTS" id="PR00474">
    <property type="entry name" value="GLU5KINASE"/>
</dbReference>
<evidence type="ECO:0000256" key="9">
    <source>
        <dbReference type="HAMAP-Rule" id="MF_00082"/>
    </source>
</evidence>
<evidence type="ECO:0000256" key="1">
    <source>
        <dbReference type="ARBA" id="ARBA00004828"/>
    </source>
</evidence>
<comment type="subcellular location">
    <subcellularLocation>
        <location evidence="9">Cytoplasm</location>
    </subcellularLocation>
</comment>
<evidence type="ECO:0000256" key="4">
    <source>
        <dbReference type="ARBA" id="ARBA00022605"/>
    </source>
</evidence>
<evidence type="ECO:0000256" key="5">
    <source>
        <dbReference type="ARBA" id="ARBA00022679"/>
    </source>
</evidence>
<organism evidence="11 12">
    <name type="scientific">Methanothermobacter thermautotrophicus</name>
    <name type="common">Methanobacterium thermoformicicum</name>
    <dbReference type="NCBI Taxonomy" id="145262"/>
    <lineage>
        <taxon>Archaea</taxon>
        <taxon>Methanobacteriati</taxon>
        <taxon>Methanobacteriota</taxon>
        <taxon>Methanomada group</taxon>
        <taxon>Methanobacteria</taxon>
        <taxon>Methanobacteriales</taxon>
        <taxon>Methanobacteriaceae</taxon>
        <taxon>Methanothermobacter</taxon>
    </lineage>
</organism>
<protein>
    <recommendedName>
        <fullName evidence="9">Acetylglutamate kinase</fullName>
        <ecNumber evidence="9">2.7.2.8</ecNumber>
    </recommendedName>
    <alternativeName>
        <fullName evidence="9">N-acetyl-L-glutamate 5-phosphotransferase</fullName>
    </alternativeName>
    <alternativeName>
        <fullName evidence="9">NAG kinase</fullName>
        <shortName evidence="9">NAGK</shortName>
    </alternativeName>
</protein>
<feature type="site" description="Transition state stabilizer" evidence="9">
    <location>
        <position position="25"/>
    </location>
</feature>
<gene>
    <name evidence="9 11" type="primary">argB</name>
    <name evidence="11" type="ORF">DNK57_00860</name>
</gene>
<dbReference type="Gene3D" id="3.40.1160.10">
    <property type="entry name" value="Acetylglutamate kinase-like"/>
    <property type="match status" value="1"/>
</dbReference>
<dbReference type="PANTHER" id="PTHR23342">
    <property type="entry name" value="N-ACETYLGLUTAMATE SYNTHASE"/>
    <property type="match status" value="1"/>
</dbReference>
<dbReference type="CDD" id="cd04250">
    <property type="entry name" value="AAK_NAGK-C"/>
    <property type="match status" value="1"/>
</dbReference>
<dbReference type="RefSeq" id="WP_192961169.1">
    <property type="nucleotide sequence ID" value="NZ_QKOF01000001.1"/>
</dbReference>
<keyword evidence="7 9" id="KW-0418">Kinase</keyword>
<dbReference type="InterPro" id="IPR037528">
    <property type="entry name" value="ArgB"/>
</dbReference>
<dbReference type="EMBL" id="QKOF01000001">
    <property type="protein sequence ID" value="MBE2899383.1"/>
    <property type="molecule type" value="Genomic_DNA"/>
</dbReference>
<dbReference type="GO" id="GO:0005737">
    <property type="term" value="C:cytoplasm"/>
    <property type="evidence" value="ECO:0007669"/>
    <property type="project" value="UniProtKB-SubCell"/>
</dbReference>
<evidence type="ECO:0000313" key="11">
    <source>
        <dbReference type="EMBL" id="MBE2899383.1"/>
    </source>
</evidence>
<dbReference type="SUPFAM" id="SSF53633">
    <property type="entry name" value="Carbamate kinase-like"/>
    <property type="match status" value="1"/>
</dbReference>
<dbReference type="FunFam" id="3.40.1160.10:FF:000004">
    <property type="entry name" value="Acetylglutamate kinase"/>
    <property type="match status" value="1"/>
</dbReference>
<feature type="binding site" evidence="9">
    <location>
        <position position="82"/>
    </location>
    <ligand>
        <name>substrate</name>
    </ligand>
</feature>
<evidence type="ECO:0000256" key="6">
    <source>
        <dbReference type="ARBA" id="ARBA00022741"/>
    </source>
</evidence>
<evidence type="ECO:0000259" key="10">
    <source>
        <dbReference type="Pfam" id="PF00696"/>
    </source>
</evidence>
<feature type="site" description="Transition state stabilizer" evidence="9">
    <location>
        <position position="251"/>
    </location>
</feature>
<comment type="similarity">
    <text evidence="9">Belongs to the acetylglutamate kinase family. ArgB subfamily.</text>
</comment>
<dbReference type="PANTHER" id="PTHR23342:SF0">
    <property type="entry name" value="N-ACETYLGLUTAMATE SYNTHASE, MITOCHONDRIAL"/>
    <property type="match status" value="1"/>
</dbReference>
<dbReference type="Proteomes" id="UP000646659">
    <property type="component" value="Unassembled WGS sequence"/>
</dbReference>
<keyword evidence="5 9" id="KW-0808">Transferase</keyword>
<dbReference type="AlphaFoldDB" id="A0A842YN26"/>
<dbReference type="InterPro" id="IPR004662">
    <property type="entry name" value="AcgluKinase_fam"/>
</dbReference>
<keyword evidence="6 9" id="KW-0547">Nucleotide-binding</keyword>
<reference evidence="11" key="1">
    <citation type="submission" date="2018-06" db="EMBL/GenBank/DDBJ databases">
        <title>Draft genome sequence of Methanothermobacter thermautotrophicus Strain WHS, a thermophilic, hydrogenotrophic methanogen isolated from Washburn Hot Springs in Yellowstone National Park, USA.</title>
        <authorList>
            <person name="Mckay L.J."/>
            <person name="Klingelsmith K."/>
            <person name="Inskeep W.P."/>
            <person name="Fields M.W."/>
        </authorList>
    </citation>
    <scope>NUCLEOTIDE SEQUENCE</scope>
    <source>
        <strain evidence="11">WHS</strain>
    </source>
</reference>
<dbReference type="HAMAP" id="MF_00082">
    <property type="entry name" value="ArgB"/>
    <property type="match status" value="1"/>
</dbReference>
<dbReference type="InterPro" id="IPR041727">
    <property type="entry name" value="NAGK-C"/>
</dbReference>
<dbReference type="EC" id="2.7.2.8" evidence="9"/>
<keyword evidence="3 9" id="KW-0055">Arginine biosynthesis</keyword>
<sequence>METVNILVEALPYIKKFHRKKIMIKYGGHAMIDESAMDSTARDTVLLKYVGMEPVVVHGGGPEISRAMNKMGKEPKFIEGLRVTDEETMEIVKMVLVGKINTSIVSKICYHGGRAIGLSGKDSNLLLARKRAPHVVRDDKTGERREIDLGLVGEIESVDPGIINMLTDNNYIPVISPIGVDRDANTLNLNADTVAGEVAAGIGAEKLIVLTDVPGILEDPSDPDTLIRRITVDELSDLVKSGIVEGGMLPKTLTCIQAINDGVSSAHIIDGRVEHSLLLEIFTKKGIGTMITG</sequence>
<name>A0A842YN26_METTF</name>
<comment type="catalytic activity">
    <reaction evidence="9">
        <text>N-acetyl-L-glutamate + ATP = N-acetyl-L-glutamyl 5-phosphate + ADP</text>
        <dbReference type="Rhea" id="RHEA:14629"/>
        <dbReference type="ChEBI" id="CHEBI:30616"/>
        <dbReference type="ChEBI" id="CHEBI:44337"/>
        <dbReference type="ChEBI" id="CHEBI:57936"/>
        <dbReference type="ChEBI" id="CHEBI:456216"/>
        <dbReference type="EC" id="2.7.2.8"/>
    </reaction>
</comment>
<keyword evidence="8 9" id="KW-0067">ATP-binding</keyword>
<dbReference type="GO" id="GO:0005524">
    <property type="term" value="F:ATP binding"/>
    <property type="evidence" value="ECO:0007669"/>
    <property type="project" value="UniProtKB-UniRule"/>
</dbReference>
<comment type="caution">
    <text evidence="11">The sequence shown here is derived from an EMBL/GenBank/DDBJ whole genome shotgun (WGS) entry which is preliminary data.</text>
</comment>
<evidence type="ECO:0000256" key="2">
    <source>
        <dbReference type="ARBA" id="ARBA00022490"/>
    </source>
</evidence>
<dbReference type="InterPro" id="IPR036393">
    <property type="entry name" value="AceGlu_kinase-like_sf"/>
</dbReference>
<dbReference type="InterPro" id="IPR001048">
    <property type="entry name" value="Asp/Glu/Uridylate_kinase"/>
</dbReference>
<dbReference type="Pfam" id="PF00696">
    <property type="entry name" value="AA_kinase"/>
    <property type="match status" value="1"/>
</dbReference>
<dbReference type="InterPro" id="IPR001057">
    <property type="entry name" value="Glu/AcGlu_kinase"/>
</dbReference>
<evidence type="ECO:0000256" key="8">
    <source>
        <dbReference type="ARBA" id="ARBA00022840"/>
    </source>
</evidence>
<dbReference type="NCBIfam" id="TIGR00761">
    <property type="entry name" value="argB"/>
    <property type="match status" value="1"/>
</dbReference>
<comment type="pathway">
    <text evidence="1 9">Amino-acid biosynthesis; L-arginine biosynthesis; N(2)-acetyl-L-ornithine from L-glutamate: step 2/4.</text>
</comment>
<dbReference type="OrthoDB" id="6816at2157"/>
<accession>A0A842YN26</accession>
<evidence type="ECO:0000256" key="7">
    <source>
        <dbReference type="ARBA" id="ARBA00022777"/>
    </source>
</evidence>
<dbReference type="GO" id="GO:0042450">
    <property type="term" value="P:L-arginine biosynthetic process via ornithine"/>
    <property type="evidence" value="ECO:0007669"/>
    <property type="project" value="UniProtKB-UniRule"/>
</dbReference>
<feature type="binding site" evidence="9">
    <location>
        <position position="188"/>
    </location>
    <ligand>
        <name>substrate</name>
    </ligand>
</feature>
<evidence type="ECO:0000256" key="3">
    <source>
        <dbReference type="ARBA" id="ARBA00022571"/>
    </source>
</evidence>
<comment type="function">
    <text evidence="9">Catalyzes the ATP-dependent phosphorylation of N-acetyl-L-glutamate.</text>
</comment>
<dbReference type="GO" id="GO:0003991">
    <property type="term" value="F:acetylglutamate kinase activity"/>
    <property type="evidence" value="ECO:0007669"/>
    <property type="project" value="UniProtKB-UniRule"/>
</dbReference>
<evidence type="ECO:0000313" key="12">
    <source>
        <dbReference type="Proteomes" id="UP000646659"/>
    </source>
</evidence>
<proteinExistence type="inferred from homology"/>
<feature type="domain" description="Aspartate/glutamate/uridylate kinase" evidence="10">
    <location>
        <begin position="20"/>
        <end position="270"/>
    </location>
</feature>
<keyword evidence="2 9" id="KW-0963">Cytoplasm</keyword>